<reference evidence="2" key="1">
    <citation type="submission" date="2022-03" db="EMBL/GenBank/DDBJ databases">
        <authorList>
            <person name="Martin H S."/>
        </authorList>
    </citation>
    <scope>NUCLEOTIDE SEQUENCE</scope>
</reference>
<proteinExistence type="predicted"/>
<gene>
    <name evidence="2" type="ORF">IPOD504_LOCUS13909</name>
</gene>
<feature type="non-terminal residue" evidence="2">
    <location>
        <position position="1"/>
    </location>
</feature>
<feature type="region of interest" description="Disordered" evidence="1">
    <location>
        <begin position="61"/>
        <end position="88"/>
    </location>
</feature>
<keyword evidence="3" id="KW-1185">Reference proteome</keyword>
<dbReference type="Proteomes" id="UP000837857">
    <property type="component" value="Chromosome 4"/>
</dbReference>
<evidence type="ECO:0000256" key="1">
    <source>
        <dbReference type="SAM" id="MobiDB-lite"/>
    </source>
</evidence>
<accession>A0ABN8IWU1</accession>
<dbReference type="EMBL" id="OW152816">
    <property type="protein sequence ID" value="CAH2067514.1"/>
    <property type="molecule type" value="Genomic_DNA"/>
</dbReference>
<protein>
    <submittedName>
        <fullName evidence="2">Uncharacterized protein</fullName>
    </submittedName>
</protein>
<organism evidence="2 3">
    <name type="scientific">Iphiclides podalirius</name>
    <name type="common">scarce swallowtail</name>
    <dbReference type="NCBI Taxonomy" id="110791"/>
    <lineage>
        <taxon>Eukaryota</taxon>
        <taxon>Metazoa</taxon>
        <taxon>Ecdysozoa</taxon>
        <taxon>Arthropoda</taxon>
        <taxon>Hexapoda</taxon>
        <taxon>Insecta</taxon>
        <taxon>Pterygota</taxon>
        <taxon>Neoptera</taxon>
        <taxon>Endopterygota</taxon>
        <taxon>Lepidoptera</taxon>
        <taxon>Glossata</taxon>
        <taxon>Ditrysia</taxon>
        <taxon>Papilionoidea</taxon>
        <taxon>Papilionidae</taxon>
        <taxon>Papilioninae</taxon>
        <taxon>Iphiclides</taxon>
    </lineage>
</organism>
<evidence type="ECO:0000313" key="3">
    <source>
        <dbReference type="Proteomes" id="UP000837857"/>
    </source>
</evidence>
<name>A0ABN8IWU1_9NEOP</name>
<evidence type="ECO:0000313" key="2">
    <source>
        <dbReference type="EMBL" id="CAH2067514.1"/>
    </source>
</evidence>
<sequence>MPSVLFLIVPRLRHAQLASDFPAKFRVRGFANDPIDERMKFSSTLCCANFLEEEPHLRRLRPDRDSSHGLDPLAPAPLPVPPCIQRVQ</sequence>